<gene>
    <name evidence="2" type="ORF">GRI43_13010</name>
</gene>
<comment type="caution">
    <text evidence="2">The sequence shown here is derived from an EMBL/GenBank/DDBJ whole genome shotgun (WGS) entry which is preliminary data.</text>
</comment>
<dbReference type="AlphaFoldDB" id="A0A6I4V1X9"/>
<evidence type="ECO:0000313" key="2">
    <source>
        <dbReference type="EMBL" id="MXP48309.1"/>
    </source>
</evidence>
<dbReference type="OrthoDB" id="7187321at2"/>
<name>A0A6I4V1X9_9SPHN</name>
<keyword evidence="1" id="KW-0732">Signal</keyword>
<dbReference type="EMBL" id="WTYP01000002">
    <property type="protein sequence ID" value="MXP48309.1"/>
    <property type="molecule type" value="Genomic_DNA"/>
</dbReference>
<protein>
    <recommendedName>
        <fullName evidence="4">Secreted protein</fullName>
    </recommendedName>
</protein>
<dbReference type="Proteomes" id="UP000471435">
    <property type="component" value="Unassembled WGS sequence"/>
</dbReference>
<feature type="signal peptide" evidence="1">
    <location>
        <begin position="1"/>
        <end position="21"/>
    </location>
</feature>
<reference evidence="2 3" key="1">
    <citation type="submission" date="2019-12" db="EMBL/GenBank/DDBJ databases">
        <title>Genomic-based taxomic classification of the family Erythrobacteraceae.</title>
        <authorList>
            <person name="Xu L."/>
        </authorList>
    </citation>
    <scope>NUCLEOTIDE SEQUENCE [LARGE SCALE GENOMIC DNA]</scope>
    <source>
        <strain evidence="2 3">SW-109</strain>
    </source>
</reference>
<evidence type="ECO:0008006" key="4">
    <source>
        <dbReference type="Google" id="ProtNLM"/>
    </source>
</evidence>
<dbReference type="RefSeq" id="WP_160731503.1">
    <property type="nucleotide sequence ID" value="NZ_CANLWR010000002.1"/>
</dbReference>
<accession>A0A6I4V1X9</accession>
<proteinExistence type="predicted"/>
<sequence>MKKTVLAALLTGIAMAPAQLAAQEAPPSTTDSENFQVIGTVPPLCSVGIPDNTGGIFDMGVLVDTTTGLLRTDLAAPDKILAGAFCSSRSTIAVDATPMQALNFVGTPAAGFASAVDYVATASGWTVAPASFDTAATSNPGASQDRASAFTGNISVGVSDFATAGGATLRPVADDEYLGEITVTLSASE</sequence>
<evidence type="ECO:0000313" key="3">
    <source>
        <dbReference type="Proteomes" id="UP000471435"/>
    </source>
</evidence>
<feature type="chain" id="PRO_5026211963" description="Secreted protein" evidence="1">
    <location>
        <begin position="22"/>
        <end position="189"/>
    </location>
</feature>
<keyword evidence="3" id="KW-1185">Reference proteome</keyword>
<organism evidence="2 3">
    <name type="scientific">Pontixanthobacter luteolus</name>
    <dbReference type="NCBI Taxonomy" id="295089"/>
    <lineage>
        <taxon>Bacteria</taxon>
        <taxon>Pseudomonadati</taxon>
        <taxon>Pseudomonadota</taxon>
        <taxon>Alphaproteobacteria</taxon>
        <taxon>Sphingomonadales</taxon>
        <taxon>Erythrobacteraceae</taxon>
        <taxon>Pontixanthobacter</taxon>
    </lineage>
</organism>
<evidence type="ECO:0000256" key="1">
    <source>
        <dbReference type="SAM" id="SignalP"/>
    </source>
</evidence>